<organism evidence="3 4">
    <name type="scientific">Erwinia mallotivora</name>
    <dbReference type="NCBI Taxonomy" id="69222"/>
    <lineage>
        <taxon>Bacteria</taxon>
        <taxon>Pseudomonadati</taxon>
        <taxon>Pseudomonadota</taxon>
        <taxon>Gammaproteobacteria</taxon>
        <taxon>Enterobacterales</taxon>
        <taxon>Erwiniaceae</taxon>
        <taxon>Erwinia</taxon>
    </lineage>
</organism>
<dbReference type="Proteomes" id="UP000019918">
    <property type="component" value="Unassembled WGS sequence"/>
</dbReference>
<feature type="region of interest" description="Disordered" evidence="1">
    <location>
        <begin position="126"/>
        <end position="247"/>
    </location>
</feature>
<feature type="signal peptide" evidence="2">
    <location>
        <begin position="1"/>
        <end position="20"/>
    </location>
</feature>
<proteinExistence type="predicted"/>
<keyword evidence="4" id="KW-1185">Reference proteome</keyword>
<evidence type="ECO:0008006" key="5">
    <source>
        <dbReference type="Google" id="ProtNLM"/>
    </source>
</evidence>
<name>A0A014MD03_9GAMM</name>
<reference evidence="3 4" key="1">
    <citation type="submission" date="2014-02" db="EMBL/GenBank/DDBJ databases">
        <title>Draft genome of Erwinia mallotivora strain BT-MARDI, a papaya dieback pathogen.</title>
        <authorList>
            <person name="Redzuan R."/>
            <person name="Abu Bakar N."/>
            <person name="Badrun R."/>
            <person name="Mohd Raih M.F."/>
            <person name="Rozano L."/>
            <person name="Mat Amin N."/>
        </authorList>
    </citation>
    <scope>NUCLEOTIDE SEQUENCE [LARGE SCALE GENOMIC DNA]</scope>
    <source>
        <strain evidence="3 4">BT-MARDI</strain>
    </source>
</reference>
<dbReference type="RefSeq" id="WP_071994995.1">
    <property type="nucleotide sequence ID" value="NZ_JFHN01000042.1"/>
</dbReference>
<evidence type="ECO:0000256" key="2">
    <source>
        <dbReference type="SAM" id="SignalP"/>
    </source>
</evidence>
<gene>
    <name evidence="3" type="ORF">BG55_08395</name>
</gene>
<sequence length="247" mass="24536">MIYRFTLAALTAAITLTGCAKHSAEDTAEQDYATGPSQVTVSHVVSRTDDGSSIIVTVDGKDAGPLVRGETTDLHMLPGKHKVGGYVSTLYGYGRVTIQPVEIAAVPDKVKHITYSVLKNKPTFTETAATPVPRPVKKAAAPAPADSSKAPAATSETTPSSTTTASASTGTATPSASSSTTTANASTGTSTSATNTSSGTATNSDASTTAAKTTSGTAASTDSSSSATNTTSGTATTTDSTTSATGN</sequence>
<accession>A0A014MD03</accession>
<dbReference type="STRING" id="69222.BG55_08395"/>
<protein>
    <recommendedName>
        <fullName evidence="5">Lipoprotein</fullName>
    </recommendedName>
</protein>
<evidence type="ECO:0000313" key="3">
    <source>
        <dbReference type="EMBL" id="EXU75949.1"/>
    </source>
</evidence>
<dbReference type="EMBL" id="JFHN01000042">
    <property type="protein sequence ID" value="EXU75949.1"/>
    <property type="molecule type" value="Genomic_DNA"/>
</dbReference>
<comment type="caution">
    <text evidence="3">The sequence shown here is derived from an EMBL/GenBank/DDBJ whole genome shotgun (WGS) entry which is preliminary data.</text>
</comment>
<keyword evidence="2" id="KW-0732">Signal</keyword>
<evidence type="ECO:0000256" key="1">
    <source>
        <dbReference type="SAM" id="MobiDB-lite"/>
    </source>
</evidence>
<dbReference type="AlphaFoldDB" id="A0A014MD03"/>
<dbReference type="PROSITE" id="PS51257">
    <property type="entry name" value="PROKAR_LIPOPROTEIN"/>
    <property type="match status" value="1"/>
</dbReference>
<dbReference type="PATRIC" id="fig|69222.5.peg.1729"/>
<feature type="compositionally biased region" description="Low complexity" evidence="1">
    <location>
        <begin position="138"/>
        <end position="247"/>
    </location>
</feature>
<evidence type="ECO:0000313" key="4">
    <source>
        <dbReference type="Proteomes" id="UP000019918"/>
    </source>
</evidence>
<feature type="chain" id="PRO_5001472150" description="Lipoprotein" evidence="2">
    <location>
        <begin position="21"/>
        <end position="247"/>
    </location>
</feature>